<protein>
    <submittedName>
        <fullName evidence="1">Uncharacterized protein</fullName>
    </submittedName>
</protein>
<proteinExistence type="predicted"/>
<gene>
    <name evidence="1" type="ORF">C4520_21980</name>
</gene>
<name>A0A3A4NGB9_ABYX5</name>
<dbReference type="AlphaFoldDB" id="A0A3A4NGB9"/>
<dbReference type="Proteomes" id="UP000265882">
    <property type="component" value="Unassembled WGS sequence"/>
</dbReference>
<organism evidence="1 2">
    <name type="scientific">Abyssobacteria bacterium (strain SURF_5)</name>
    <dbReference type="NCBI Taxonomy" id="2093360"/>
    <lineage>
        <taxon>Bacteria</taxon>
        <taxon>Pseudomonadati</taxon>
        <taxon>Candidatus Hydrogenedentota</taxon>
        <taxon>Candidatus Abyssobacteria</taxon>
    </lineage>
</organism>
<evidence type="ECO:0000313" key="2">
    <source>
        <dbReference type="Proteomes" id="UP000265882"/>
    </source>
</evidence>
<comment type="caution">
    <text evidence="1">The sequence shown here is derived from an EMBL/GenBank/DDBJ whole genome shotgun (WGS) entry which is preliminary data.</text>
</comment>
<reference evidence="1 2" key="1">
    <citation type="journal article" date="2017" name="ISME J.">
        <title>Energy and carbon metabolisms in a deep terrestrial subsurface fluid microbial community.</title>
        <authorList>
            <person name="Momper L."/>
            <person name="Jungbluth S.P."/>
            <person name="Lee M.D."/>
            <person name="Amend J.P."/>
        </authorList>
    </citation>
    <scope>NUCLEOTIDE SEQUENCE [LARGE SCALE GENOMIC DNA]</scope>
    <source>
        <strain evidence="1">SURF_5</strain>
    </source>
</reference>
<dbReference type="EMBL" id="QZKU01000145">
    <property type="protein sequence ID" value="RJP14024.1"/>
    <property type="molecule type" value="Genomic_DNA"/>
</dbReference>
<sequence length="59" mass="6422">MNVDKGGMLPLRPRRKQRRGGLAQLLPELFLEGIPAGKRRASAPAIHSVGGHALRALRE</sequence>
<evidence type="ECO:0000313" key="1">
    <source>
        <dbReference type="EMBL" id="RJP14024.1"/>
    </source>
</evidence>
<accession>A0A3A4NGB9</accession>